<keyword evidence="2" id="KW-1185">Reference proteome</keyword>
<evidence type="ECO:0000313" key="2">
    <source>
        <dbReference type="Proteomes" id="UP001367508"/>
    </source>
</evidence>
<gene>
    <name evidence="1" type="ORF">VNO77_09961</name>
</gene>
<organism evidence="1 2">
    <name type="scientific">Canavalia gladiata</name>
    <name type="common">Sword bean</name>
    <name type="synonym">Dolichos gladiatus</name>
    <dbReference type="NCBI Taxonomy" id="3824"/>
    <lineage>
        <taxon>Eukaryota</taxon>
        <taxon>Viridiplantae</taxon>
        <taxon>Streptophyta</taxon>
        <taxon>Embryophyta</taxon>
        <taxon>Tracheophyta</taxon>
        <taxon>Spermatophyta</taxon>
        <taxon>Magnoliopsida</taxon>
        <taxon>eudicotyledons</taxon>
        <taxon>Gunneridae</taxon>
        <taxon>Pentapetalae</taxon>
        <taxon>rosids</taxon>
        <taxon>fabids</taxon>
        <taxon>Fabales</taxon>
        <taxon>Fabaceae</taxon>
        <taxon>Papilionoideae</taxon>
        <taxon>50 kb inversion clade</taxon>
        <taxon>NPAAA clade</taxon>
        <taxon>indigoferoid/millettioid clade</taxon>
        <taxon>Phaseoleae</taxon>
        <taxon>Canavalia</taxon>
    </lineage>
</organism>
<dbReference type="AlphaFoldDB" id="A0AAN9QWU8"/>
<dbReference type="EMBL" id="JAYMYQ010000002">
    <property type="protein sequence ID" value="KAK7350912.1"/>
    <property type="molecule type" value="Genomic_DNA"/>
</dbReference>
<comment type="caution">
    <text evidence="1">The sequence shown here is derived from an EMBL/GenBank/DDBJ whole genome shotgun (WGS) entry which is preliminary data.</text>
</comment>
<proteinExistence type="predicted"/>
<evidence type="ECO:0000313" key="1">
    <source>
        <dbReference type="EMBL" id="KAK7350912.1"/>
    </source>
</evidence>
<sequence>MPILLRGNHIRFSAASPIAYLFRFKLYCVDGKELISCVASGCPKVALGSDLWCNRCYSRGLSGLYRSLMNVKCFVVKYLCGHLSI</sequence>
<dbReference type="Proteomes" id="UP001367508">
    <property type="component" value="Unassembled WGS sequence"/>
</dbReference>
<reference evidence="1 2" key="1">
    <citation type="submission" date="2024-01" db="EMBL/GenBank/DDBJ databases">
        <title>The genomes of 5 underutilized Papilionoideae crops provide insights into root nodulation and disease resistanc.</title>
        <authorList>
            <person name="Jiang F."/>
        </authorList>
    </citation>
    <scope>NUCLEOTIDE SEQUENCE [LARGE SCALE GENOMIC DNA]</scope>
    <source>
        <strain evidence="1">LVBAO_FW01</strain>
        <tissue evidence="1">Leaves</tissue>
    </source>
</reference>
<name>A0AAN9QWU8_CANGL</name>
<protein>
    <submittedName>
        <fullName evidence="1">Uncharacterized protein</fullName>
    </submittedName>
</protein>
<accession>A0AAN9QWU8</accession>